<gene>
    <name evidence="1" type="ORF">CGI_10003144</name>
</gene>
<dbReference type="PANTHER" id="PTHR47218:SF2">
    <property type="entry name" value="C-TYPE LECTIN DOMAIN-CONTAINING PROTEIN"/>
    <property type="match status" value="1"/>
</dbReference>
<dbReference type="CDD" id="cd00037">
    <property type="entry name" value="CLECT"/>
    <property type="match status" value="1"/>
</dbReference>
<sequence>MEHRVMTQSCDGDWVRYGDSCYRYYTSQMAWIYAFKTCQSDNGFLTDIENADEQAFLQNLTSRAKFWISASDSVGDWFKWMWYGGIHPWGYTNWDTAFYLTEDPVLTLAVEASSNETRLICAFIFNISDVDFSVEWYLNDKMKCVVTPCMPGNCSMRGSSRESNVISAKIQVW</sequence>
<name>K1QJM9_MAGGI</name>
<dbReference type="PANTHER" id="PTHR47218">
    <property type="entry name" value="C-TYPE LECTIN DOMAIN FAMILY 7 MEMBER A"/>
    <property type="match status" value="1"/>
</dbReference>
<dbReference type="InterPro" id="IPR042808">
    <property type="entry name" value="CLEC7A"/>
</dbReference>
<dbReference type="EMBL" id="JH816898">
    <property type="protein sequence ID" value="EKC21896.1"/>
    <property type="molecule type" value="Genomic_DNA"/>
</dbReference>
<dbReference type="Gene3D" id="3.10.100.10">
    <property type="entry name" value="Mannose-Binding Protein A, subunit A"/>
    <property type="match status" value="1"/>
</dbReference>
<dbReference type="SMART" id="SM00034">
    <property type="entry name" value="CLECT"/>
    <property type="match status" value="1"/>
</dbReference>
<dbReference type="InParanoid" id="K1QJM9"/>
<dbReference type="InterPro" id="IPR001304">
    <property type="entry name" value="C-type_lectin-like"/>
</dbReference>
<dbReference type="GO" id="GO:0001872">
    <property type="term" value="F:(1-&gt;3)-beta-D-glucan binding"/>
    <property type="evidence" value="ECO:0007669"/>
    <property type="project" value="InterPro"/>
</dbReference>
<accession>K1QJM9</accession>
<dbReference type="SUPFAM" id="SSF56436">
    <property type="entry name" value="C-type lectin-like"/>
    <property type="match status" value="1"/>
</dbReference>
<evidence type="ECO:0000313" key="1">
    <source>
        <dbReference type="EMBL" id="EKC21896.1"/>
    </source>
</evidence>
<dbReference type="HOGENOM" id="CLU_1549133_0_0_1"/>
<dbReference type="Pfam" id="PF00059">
    <property type="entry name" value="Lectin_C"/>
    <property type="match status" value="1"/>
</dbReference>
<protein>
    <submittedName>
        <fullName evidence="1">C-type lectin domain family 10 member A</fullName>
    </submittedName>
</protein>
<organism evidence="1">
    <name type="scientific">Magallana gigas</name>
    <name type="common">Pacific oyster</name>
    <name type="synonym">Crassostrea gigas</name>
    <dbReference type="NCBI Taxonomy" id="29159"/>
    <lineage>
        <taxon>Eukaryota</taxon>
        <taxon>Metazoa</taxon>
        <taxon>Spiralia</taxon>
        <taxon>Lophotrochozoa</taxon>
        <taxon>Mollusca</taxon>
        <taxon>Bivalvia</taxon>
        <taxon>Autobranchia</taxon>
        <taxon>Pteriomorphia</taxon>
        <taxon>Ostreida</taxon>
        <taxon>Ostreoidea</taxon>
        <taxon>Ostreidae</taxon>
        <taxon>Magallana</taxon>
    </lineage>
</organism>
<dbReference type="AlphaFoldDB" id="K1QJM9"/>
<dbReference type="GO" id="GO:0071226">
    <property type="term" value="P:cellular response to molecule of fungal origin"/>
    <property type="evidence" value="ECO:0007669"/>
    <property type="project" value="InterPro"/>
</dbReference>
<dbReference type="InterPro" id="IPR016186">
    <property type="entry name" value="C-type_lectin-like/link_sf"/>
</dbReference>
<dbReference type="InterPro" id="IPR016187">
    <property type="entry name" value="CTDL_fold"/>
</dbReference>
<proteinExistence type="predicted"/>
<keyword evidence="1" id="KW-0430">Lectin</keyword>
<reference evidence="1" key="1">
    <citation type="journal article" date="2012" name="Nature">
        <title>The oyster genome reveals stress adaptation and complexity of shell formation.</title>
        <authorList>
            <person name="Zhang G."/>
            <person name="Fang X."/>
            <person name="Guo X."/>
            <person name="Li L."/>
            <person name="Luo R."/>
            <person name="Xu F."/>
            <person name="Yang P."/>
            <person name="Zhang L."/>
            <person name="Wang X."/>
            <person name="Qi H."/>
            <person name="Xiong Z."/>
            <person name="Que H."/>
            <person name="Xie Y."/>
            <person name="Holland P.W."/>
            <person name="Paps J."/>
            <person name="Zhu Y."/>
            <person name="Wu F."/>
            <person name="Chen Y."/>
            <person name="Wang J."/>
            <person name="Peng C."/>
            <person name="Meng J."/>
            <person name="Yang L."/>
            <person name="Liu J."/>
            <person name="Wen B."/>
            <person name="Zhang N."/>
            <person name="Huang Z."/>
            <person name="Zhu Q."/>
            <person name="Feng Y."/>
            <person name="Mount A."/>
            <person name="Hedgecock D."/>
            <person name="Xu Z."/>
            <person name="Liu Y."/>
            <person name="Domazet-Loso T."/>
            <person name="Du Y."/>
            <person name="Sun X."/>
            <person name="Zhang S."/>
            <person name="Liu B."/>
            <person name="Cheng P."/>
            <person name="Jiang X."/>
            <person name="Li J."/>
            <person name="Fan D."/>
            <person name="Wang W."/>
            <person name="Fu W."/>
            <person name="Wang T."/>
            <person name="Wang B."/>
            <person name="Zhang J."/>
            <person name="Peng Z."/>
            <person name="Li Y."/>
            <person name="Li N."/>
            <person name="Wang J."/>
            <person name="Chen M."/>
            <person name="He Y."/>
            <person name="Tan F."/>
            <person name="Song X."/>
            <person name="Zheng Q."/>
            <person name="Huang R."/>
            <person name="Yang H."/>
            <person name="Du X."/>
            <person name="Chen L."/>
            <person name="Yang M."/>
            <person name="Gaffney P.M."/>
            <person name="Wang S."/>
            <person name="Luo L."/>
            <person name="She Z."/>
            <person name="Ming Y."/>
            <person name="Huang W."/>
            <person name="Zhang S."/>
            <person name="Huang B."/>
            <person name="Zhang Y."/>
            <person name="Qu T."/>
            <person name="Ni P."/>
            <person name="Miao G."/>
            <person name="Wang J."/>
            <person name="Wang Q."/>
            <person name="Steinberg C.E."/>
            <person name="Wang H."/>
            <person name="Li N."/>
            <person name="Qian L."/>
            <person name="Zhang G."/>
            <person name="Li Y."/>
            <person name="Yang H."/>
            <person name="Liu X."/>
            <person name="Wang J."/>
            <person name="Yin Y."/>
            <person name="Wang J."/>
        </authorList>
    </citation>
    <scope>NUCLEOTIDE SEQUENCE [LARGE SCALE GENOMIC DNA]</scope>
    <source>
        <strain evidence="1">05x7-T-G4-1.051#20</strain>
    </source>
</reference>
<dbReference type="PROSITE" id="PS50041">
    <property type="entry name" value="C_TYPE_LECTIN_2"/>
    <property type="match status" value="1"/>
</dbReference>